<reference evidence="1 2" key="1">
    <citation type="submission" date="2015-09" db="EMBL/GenBank/DDBJ databases">
        <authorList>
            <consortium name="Pathogen Informatics"/>
        </authorList>
    </citation>
    <scope>NUCLEOTIDE SEQUENCE [LARGE SCALE GENOMIC DNA]</scope>
    <source>
        <strain evidence="1 2">2789STDY5608891</strain>
    </source>
</reference>
<organism evidence="1 2">
    <name type="scientific">Eubacterium ramulus</name>
    <dbReference type="NCBI Taxonomy" id="39490"/>
    <lineage>
        <taxon>Bacteria</taxon>
        <taxon>Bacillati</taxon>
        <taxon>Bacillota</taxon>
        <taxon>Clostridia</taxon>
        <taxon>Eubacteriales</taxon>
        <taxon>Eubacteriaceae</taxon>
        <taxon>Eubacterium</taxon>
    </lineage>
</organism>
<dbReference type="EMBL" id="CYYA01000001">
    <property type="protein sequence ID" value="CUM69830.1"/>
    <property type="molecule type" value="Genomic_DNA"/>
</dbReference>
<dbReference type="AlphaFoldDB" id="A0A173QW21"/>
<protein>
    <submittedName>
        <fullName evidence="1">Uncharacterized protein</fullName>
    </submittedName>
</protein>
<evidence type="ECO:0000313" key="2">
    <source>
        <dbReference type="Proteomes" id="UP000095492"/>
    </source>
</evidence>
<dbReference type="GeneID" id="97390598"/>
<sequence length="109" mass="13311">MANPYRKVMYRLKEKWSIREIAELYVDRNFSMDLVSHITGIPLALLSHILWDYHLPEVKSKYYTENFLGEISKLTKQMHAEFFREERIFTRQYENDRRKMETDFLAEIS</sequence>
<evidence type="ECO:0000313" key="1">
    <source>
        <dbReference type="EMBL" id="CUM69830.1"/>
    </source>
</evidence>
<proteinExistence type="predicted"/>
<accession>A0A173QW21</accession>
<dbReference type="STRING" id="39490.ERS852448_00049"/>
<name>A0A173QW21_EUBRA</name>
<dbReference type="OrthoDB" id="9863602at2"/>
<dbReference type="Proteomes" id="UP000095492">
    <property type="component" value="Unassembled WGS sequence"/>
</dbReference>
<gene>
    <name evidence="1" type="ORF">ERS852448_00049</name>
</gene>
<dbReference type="RefSeq" id="WP_055288800.1">
    <property type="nucleotide sequence ID" value="NZ_CAXUGT010000009.1"/>
</dbReference>